<reference evidence="2" key="1">
    <citation type="submission" date="2021-01" db="EMBL/GenBank/DDBJ databases">
        <title>Whole genome shotgun sequence of Virgisporangium ochraceum NBRC 16418.</title>
        <authorList>
            <person name="Komaki H."/>
            <person name="Tamura T."/>
        </authorList>
    </citation>
    <scope>NUCLEOTIDE SEQUENCE</scope>
    <source>
        <strain evidence="2">NBRC 16418</strain>
    </source>
</reference>
<evidence type="ECO:0000313" key="2">
    <source>
        <dbReference type="EMBL" id="GIJ74140.1"/>
    </source>
</evidence>
<organism evidence="2 3">
    <name type="scientific">Virgisporangium ochraceum</name>
    <dbReference type="NCBI Taxonomy" id="65505"/>
    <lineage>
        <taxon>Bacteria</taxon>
        <taxon>Bacillati</taxon>
        <taxon>Actinomycetota</taxon>
        <taxon>Actinomycetes</taxon>
        <taxon>Micromonosporales</taxon>
        <taxon>Micromonosporaceae</taxon>
        <taxon>Virgisporangium</taxon>
    </lineage>
</organism>
<dbReference type="GO" id="GO:0032259">
    <property type="term" value="P:methylation"/>
    <property type="evidence" value="ECO:0007669"/>
    <property type="project" value="UniProtKB-KW"/>
</dbReference>
<keyword evidence="2" id="KW-0489">Methyltransferase</keyword>
<dbReference type="CDD" id="cd02440">
    <property type="entry name" value="AdoMet_MTases"/>
    <property type="match status" value="1"/>
</dbReference>
<accession>A0A8J4EFY2</accession>
<keyword evidence="3" id="KW-1185">Reference proteome</keyword>
<name>A0A8J4EFY2_9ACTN</name>
<sequence length="276" mass="30001">MTTAPGRYALDNAHEGAPGMHECLSGVLDTNTTDLLVKYLSIADGALRHDTRTLLLGAGNGSMALKVADEISYGAIVVLDLDTSRIRPEVRDHHQVEVITCDLLAEPLPPGPWDLVHARLLFAHLPNRDKLLLDVVDTLAPGGTLMIEDWGVAGPGLVLDAPSPRTKRLFQRYQQALIAVFADAGNDPRWATRTHAAMRDAGLVDVETHTRARSWTGGSPGCQLPIAVSTELEDRLVTHGLTRSDLDELRHDLTDPRVVLTGNLTWSTIGRTPLED</sequence>
<keyword evidence="2" id="KW-0808">Transferase</keyword>
<protein>
    <submittedName>
        <fullName evidence="2">Methyltransferase</fullName>
    </submittedName>
</protein>
<gene>
    <name evidence="2" type="ORF">Voc01_090570</name>
</gene>
<dbReference type="PANTHER" id="PTHR43591:SF110">
    <property type="entry name" value="RHODANESE DOMAIN-CONTAINING PROTEIN"/>
    <property type="match status" value="1"/>
</dbReference>
<dbReference type="PANTHER" id="PTHR43591">
    <property type="entry name" value="METHYLTRANSFERASE"/>
    <property type="match status" value="1"/>
</dbReference>
<dbReference type="AlphaFoldDB" id="A0A8J4EFY2"/>
<dbReference type="EMBL" id="BOPH01000130">
    <property type="protein sequence ID" value="GIJ74140.1"/>
    <property type="molecule type" value="Genomic_DNA"/>
</dbReference>
<dbReference type="Proteomes" id="UP000635606">
    <property type="component" value="Unassembled WGS sequence"/>
</dbReference>
<dbReference type="InterPro" id="IPR013217">
    <property type="entry name" value="Methyltransf_12"/>
</dbReference>
<proteinExistence type="predicted"/>
<evidence type="ECO:0000259" key="1">
    <source>
        <dbReference type="Pfam" id="PF08242"/>
    </source>
</evidence>
<comment type="caution">
    <text evidence="2">The sequence shown here is derived from an EMBL/GenBank/DDBJ whole genome shotgun (WGS) entry which is preliminary data.</text>
</comment>
<dbReference type="RefSeq" id="WP_203933948.1">
    <property type="nucleotide sequence ID" value="NZ_BOPH01000130.1"/>
</dbReference>
<feature type="domain" description="Methyltransferase type 12" evidence="1">
    <location>
        <begin position="56"/>
        <end position="145"/>
    </location>
</feature>
<dbReference type="SUPFAM" id="SSF53335">
    <property type="entry name" value="S-adenosyl-L-methionine-dependent methyltransferases"/>
    <property type="match status" value="1"/>
</dbReference>
<dbReference type="InterPro" id="IPR029063">
    <property type="entry name" value="SAM-dependent_MTases_sf"/>
</dbReference>
<dbReference type="GO" id="GO:0008168">
    <property type="term" value="F:methyltransferase activity"/>
    <property type="evidence" value="ECO:0007669"/>
    <property type="project" value="UniProtKB-KW"/>
</dbReference>
<dbReference type="Gene3D" id="3.40.50.150">
    <property type="entry name" value="Vaccinia Virus protein VP39"/>
    <property type="match status" value="1"/>
</dbReference>
<dbReference type="Pfam" id="PF08242">
    <property type="entry name" value="Methyltransf_12"/>
    <property type="match status" value="1"/>
</dbReference>
<evidence type="ECO:0000313" key="3">
    <source>
        <dbReference type="Proteomes" id="UP000635606"/>
    </source>
</evidence>